<dbReference type="SUPFAM" id="SSF50249">
    <property type="entry name" value="Nucleic acid-binding proteins"/>
    <property type="match status" value="1"/>
</dbReference>
<evidence type="ECO:0000313" key="14">
    <source>
        <dbReference type="EMBL" id="QBG37103.1"/>
    </source>
</evidence>
<dbReference type="InterPro" id="IPR010280">
    <property type="entry name" value="U5_MeTrfase_fam"/>
</dbReference>
<keyword evidence="5 11" id="KW-0949">S-adenosyl-L-methionine</keyword>
<evidence type="ECO:0000313" key="15">
    <source>
        <dbReference type="Proteomes" id="UP000290244"/>
    </source>
</evidence>
<reference evidence="14 15" key="1">
    <citation type="submission" date="2018-12" db="EMBL/GenBank/DDBJ databases">
        <title>Complete genome of Litorilituus sediminis.</title>
        <authorList>
            <person name="Liu A."/>
            <person name="Rong J."/>
        </authorList>
    </citation>
    <scope>NUCLEOTIDE SEQUENCE [LARGE SCALE GENOMIC DNA]</scope>
    <source>
        <strain evidence="14 15">JCM 17549</strain>
    </source>
</reference>
<feature type="binding site" evidence="11 12">
    <location>
        <position position="323"/>
    </location>
    <ligand>
        <name>S-adenosyl-L-methionine</name>
        <dbReference type="ChEBI" id="CHEBI:59789"/>
    </ligand>
</feature>
<dbReference type="InterPro" id="IPR002792">
    <property type="entry name" value="TRAM_dom"/>
</dbReference>
<dbReference type="Pfam" id="PF01938">
    <property type="entry name" value="TRAM"/>
    <property type="match status" value="1"/>
</dbReference>
<name>A0A4P6P6G0_9GAMM</name>
<keyword evidence="1 11" id="KW-0004">4Fe-4S</keyword>
<dbReference type="InterPro" id="IPR001566">
    <property type="entry name" value="23S_rRNA_MeTrfase_RlmD"/>
</dbReference>
<evidence type="ECO:0000256" key="7">
    <source>
        <dbReference type="ARBA" id="ARBA00023004"/>
    </source>
</evidence>
<dbReference type="Gene3D" id="2.40.50.1070">
    <property type="match status" value="1"/>
</dbReference>
<feature type="active site" description="Nucleophile" evidence="11 12">
    <location>
        <position position="425"/>
    </location>
</feature>
<dbReference type="Proteomes" id="UP000290244">
    <property type="component" value="Chromosome"/>
</dbReference>
<feature type="binding site" evidence="11 12">
    <location>
        <position position="399"/>
    </location>
    <ligand>
        <name>S-adenosyl-L-methionine</name>
        <dbReference type="ChEBI" id="CHEBI:59789"/>
    </ligand>
</feature>
<evidence type="ECO:0000256" key="9">
    <source>
        <dbReference type="ARBA" id="ARBA00052756"/>
    </source>
</evidence>
<evidence type="ECO:0000256" key="8">
    <source>
        <dbReference type="ARBA" id="ARBA00023014"/>
    </source>
</evidence>
<comment type="catalytic activity">
    <reaction evidence="9 11">
        <text>uridine(1939) in 23S rRNA + S-adenosyl-L-methionine = 5-methyluridine(1939) in 23S rRNA + S-adenosyl-L-homocysteine + H(+)</text>
        <dbReference type="Rhea" id="RHEA:42908"/>
        <dbReference type="Rhea" id="RHEA-COMP:10278"/>
        <dbReference type="Rhea" id="RHEA-COMP:10279"/>
        <dbReference type="ChEBI" id="CHEBI:15378"/>
        <dbReference type="ChEBI" id="CHEBI:57856"/>
        <dbReference type="ChEBI" id="CHEBI:59789"/>
        <dbReference type="ChEBI" id="CHEBI:65315"/>
        <dbReference type="ChEBI" id="CHEBI:74447"/>
        <dbReference type="EC" id="2.1.1.190"/>
    </reaction>
</comment>
<dbReference type="GO" id="GO:0070041">
    <property type="term" value="F:rRNA (uridine-C5-)-methyltransferase activity"/>
    <property type="evidence" value="ECO:0007669"/>
    <property type="project" value="UniProtKB-UniRule"/>
</dbReference>
<dbReference type="Gene3D" id="2.40.50.140">
    <property type="entry name" value="Nucleic acid-binding proteins"/>
    <property type="match status" value="1"/>
</dbReference>
<keyword evidence="7 11" id="KW-0408">Iron</keyword>
<dbReference type="GO" id="GO:0051539">
    <property type="term" value="F:4 iron, 4 sulfur cluster binding"/>
    <property type="evidence" value="ECO:0007669"/>
    <property type="project" value="UniProtKB-KW"/>
</dbReference>
<dbReference type="RefSeq" id="WP_130603772.1">
    <property type="nucleotide sequence ID" value="NZ_CP034759.1"/>
</dbReference>
<gene>
    <name evidence="11 14" type="primary">rlmD</name>
    <name evidence="14" type="ORF">EMK97_15895</name>
</gene>
<evidence type="ECO:0000256" key="10">
    <source>
        <dbReference type="ARBA" id="ARBA00059995"/>
    </source>
</evidence>
<dbReference type="GO" id="GO:0003723">
    <property type="term" value="F:RNA binding"/>
    <property type="evidence" value="ECO:0007669"/>
    <property type="project" value="InterPro"/>
</dbReference>
<dbReference type="InterPro" id="IPR029063">
    <property type="entry name" value="SAM-dependent_MTases_sf"/>
</dbReference>
<dbReference type="OrthoDB" id="9804590at2"/>
<evidence type="ECO:0000256" key="1">
    <source>
        <dbReference type="ARBA" id="ARBA00022485"/>
    </source>
</evidence>
<feature type="domain" description="TRAM" evidence="13">
    <location>
        <begin position="11"/>
        <end position="69"/>
    </location>
</feature>
<feature type="binding site" evidence="11 12">
    <location>
        <position position="344"/>
    </location>
    <ligand>
        <name>S-adenosyl-L-methionine</name>
        <dbReference type="ChEBI" id="CHEBI:59789"/>
    </ligand>
</feature>
<sequence length="468" mass="52080">MANFFKATTKNKAAGKQLTVKIAKLDSNGVGVGKYNNKPVFVAGALPGEVVEVKIYQQKSKYALAKLLQLKSASTHREEVRCAHFFACGGCDIQHLQHDQQLIFKQDKVSELFSRQGIEGELPWQAPVVSSPWGYRRKARIGVQFDKAHNATIGFRQKATNQLAAINSCPVLVEALTDIFQPLKALVSNLSVRSAIGHIEAIYAETLHQENSRQVTLVIRQLKPLNKADILLWQSFSTKHHSMIVIDDGDSKRNIFAINDKHADSDTSTKLRYSLALPADTDIDIHFDNDDFIQINADVNEKMVLQALAWLAPQATDNILDLFCGLGNFSLALAQRCLQVIGVEGVQTMVDKASQNAQFNGVSNCQFFQADLNSNWQEQAWFSDNHLSEDAKPNKVLLDPARAGAEQAVAQIVKLAVEKILYVSCEPSTLARDSQHLLSHGYKISKISLIDMFSHTKHVETMVLFERK</sequence>
<keyword evidence="6 11" id="KW-0479">Metal-binding</keyword>
<feature type="binding site" evidence="11 12">
    <location>
        <position position="294"/>
    </location>
    <ligand>
        <name>S-adenosyl-L-methionine</name>
        <dbReference type="ChEBI" id="CHEBI:59789"/>
    </ligand>
</feature>
<dbReference type="PANTHER" id="PTHR11061">
    <property type="entry name" value="RNA M5U METHYLTRANSFERASE"/>
    <property type="match status" value="1"/>
</dbReference>
<evidence type="ECO:0000256" key="2">
    <source>
        <dbReference type="ARBA" id="ARBA00022552"/>
    </source>
</evidence>
<dbReference type="InterPro" id="IPR012340">
    <property type="entry name" value="NA-bd_OB-fold"/>
</dbReference>
<keyword evidence="4 11" id="KW-0808">Transferase</keyword>
<dbReference type="Pfam" id="PF05958">
    <property type="entry name" value="tRNA_U5-meth_tr"/>
    <property type="match status" value="1"/>
</dbReference>
<dbReference type="GO" id="GO:0070475">
    <property type="term" value="P:rRNA base methylation"/>
    <property type="evidence" value="ECO:0007669"/>
    <property type="project" value="TreeGrafter"/>
</dbReference>
<dbReference type="AlphaFoldDB" id="A0A4P6P6G0"/>
<feature type="binding site" evidence="11">
    <location>
        <position position="328"/>
    </location>
    <ligand>
        <name>S-adenosyl-L-methionine</name>
        <dbReference type="ChEBI" id="CHEBI:59789"/>
    </ligand>
</feature>
<dbReference type="FunFam" id="3.40.50.150:FF:000009">
    <property type="entry name" value="23S rRNA (Uracil(1939)-C(5))-methyltransferase RlmD"/>
    <property type="match status" value="1"/>
</dbReference>
<feature type="binding site" evidence="11">
    <location>
        <position position="91"/>
    </location>
    <ligand>
        <name>[4Fe-4S] cluster</name>
        <dbReference type="ChEBI" id="CHEBI:49883"/>
    </ligand>
</feature>
<keyword evidence="3 11" id="KW-0489">Methyltransferase</keyword>
<comment type="similarity">
    <text evidence="11">Belongs to the class I-like SAM-binding methyltransferase superfamily. RNA M5U methyltransferase family. RlmD subfamily.</text>
</comment>
<evidence type="ECO:0000256" key="11">
    <source>
        <dbReference type="HAMAP-Rule" id="MF_01010"/>
    </source>
</evidence>
<feature type="binding site" evidence="11">
    <location>
        <position position="88"/>
    </location>
    <ligand>
        <name>[4Fe-4S] cluster</name>
        <dbReference type="ChEBI" id="CHEBI:49883"/>
    </ligand>
</feature>
<dbReference type="PANTHER" id="PTHR11061:SF49">
    <property type="entry name" value="23S RRNA (URACIL(1939)-C(5))-METHYLTRANSFERASE RLMD"/>
    <property type="match status" value="1"/>
</dbReference>
<dbReference type="HAMAP" id="MF_01010">
    <property type="entry name" value="23SrRNA_methyltr_RlmD"/>
    <property type="match status" value="1"/>
</dbReference>
<feature type="binding site" evidence="11">
    <location>
        <position position="371"/>
    </location>
    <ligand>
        <name>S-adenosyl-L-methionine</name>
        <dbReference type="ChEBI" id="CHEBI:59789"/>
    </ligand>
</feature>
<dbReference type="GO" id="GO:0005506">
    <property type="term" value="F:iron ion binding"/>
    <property type="evidence" value="ECO:0007669"/>
    <property type="project" value="UniProtKB-UniRule"/>
</dbReference>
<dbReference type="EMBL" id="CP034759">
    <property type="protein sequence ID" value="QBG37103.1"/>
    <property type="molecule type" value="Genomic_DNA"/>
</dbReference>
<comment type="function">
    <text evidence="10 11">Catalyzes the formation of 5-methyl-uridine at position 1939 (m5U1939) in 23S rRNA.</text>
</comment>
<dbReference type="FunFam" id="2.40.50.140:FF:000097">
    <property type="entry name" value="23S rRNA (uracil(1939)-C(5))-methyltransferase RlmD"/>
    <property type="match status" value="1"/>
</dbReference>
<protein>
    <recommendedName>
        <fullName evidence="11">23S rRNA (uracil(1939)-C(5))-methyltransferase RlmD</fullName>
        <ecNumber evidence="11">2.1.1.190</ecNumber>
    </recommendedName>
    <alternativeName>
        <fullName evidence="11">23S rRNA(m5U1939)-methyltransferase</fullName>
    </alternativeName>
</protein>
<feature type="binding site" evidence="11">
    <location>
        <position position="82"/>
    </location>
    <ligand>
        <name>[4Fe-4S] cluster</name>
        <dbReference type="ChEBI" id="CHEBI:49883"/>
    </ligand>
</feature>
<dbReference type="NCBIfam" id="NF009639">
    <property type="entry name" value="PRK13168.1"/>
    <property type="match status" value="1"/>
</dbReference>
<dbReference type="SUPFAM" id="SSF53335">
    <property type="entry name" value="S-adenosyl-L-methionine-dependent methyltransferases"/>
    <property type="match status" value="1"/>
</dbReference>
<feature type="binding site" evidence="11">
    <location>
        <position position="169"/>
    </location>
    <ligand>
        <name>[4Fe-4S] cluster</name>
        <dbReference type="ChEBI" id="CHEBI:49883"/>
    </ligand>
</feature>
<evidence type="ECO:0000259" key="13">
    <source>
        <dbReference type="PROSITE" id="PS50926"/>
    </source>
</evidence>
<dbReference type="EC" id="2.1.1.190" evidence="11"/>
<dbReference type="NCBIfam" id="TIGR00479">
    <property type="entry name" value="rumA"/>
    <property type="match status" value="1"/>
</dbReference>
<accession>A0A4P6P6G0</accession>
<dbReference type="KEGG" id="lsd:EMK97_15895"/>
<keyword evidence="15" id="KW-1185">Reference proteome</keyword>
<dbReference type="CDD" id="cd02440">
    <property type="entry name" value="AdoMet_MTases"/>
    <property type="match status" value="1"/>
</dbReference>
<keyword evidence="2 11" id="KW-0698">rRNA processing</keyword>
<evidence type="ECO:0000256" key="12">
    <source>
        <dbReference type="PROSITE-ProRule" id="PRU01024"/>
    </source>
</evidence>
<proteinExistence type="inferred from homology"/>
<evidence type="ECO:0000256" key="6">
    <source>
        <dbReference type="ARBA" id="ARBA00022723"/>
    </source>
</evidence>
<dbReference type="PROSITE" id="PS50926">
    <property type="entry name" value="TRAM"/>
    <property type="match status" value="1"/>
</dbReference>
<dbReference type="Gene3D" id="3.40.50.150">
    <property type="entry name" value="Vaccinia Virus protein VP39"/>
    <property type="match status" value="1"/>
</dbReference>
<keyword evidence="8 11" id="KW-0411">Iron-sulfur</keyword>
<dbReference type="PROSITE" id="PS51687">
    <property type="entry name" value="SAM_MT_RNA_M5U"/>
    <property type="match status" value="1"/>
</dbReference>
<evidence type="ECO:0000256" key="5">
    <source>
        <dbReference type="ARBA" id="ARBA00022691"/>
    </source>
</evidence>
<organism evidence="14 15">
    <name type="scientific">Litorilituus sediminis</name>
    <dbReference type="NCBI Taxonomy" id="718192"/>
    <lineage>
        <taxon>Bacteria</taxon>
        <taxon>Pseudomonadati</taxon>
        <taxon>Pseudomonadota</taxon>
        <taxon>Gammaproteobacteria</taxon>
        <taxon>Alteromonadales</taxon>
        <taxon>Colwelliaceae</taxon>
        <taxon>Litorilituus</taxon>
    </lineage>
</organism>
<evidence type="ECO:0000256" key="4">
    <source>
        <dbReference type="ARBA" id="ARBA00022679"/>
    </source>
</evidence>
<evidence type="ECO:0000256" key="3">
    <source>
        <dbReference type="ARBA" id="ARBA00022603"/>
    </source>
</evidence>